<evidence type="ECO:0000313" key="3">
    <source>
        <dbReference type="Proteomes" id="UP000632339"/>
    </source>
</evidence>
<dbReference type="RefSeq" id="WP_019945140.1">
    <property type="nucleotide sequence ID" value="NZ_BMLI01000004.1"/>
</dbReference>
<organism evidence="2 3">
    <name type="scientific">Dyadobacter beijingensis</name>
    <dbReference type="NCBI Taxonomy" id="365489"/>
    <lineage>
        <taxon>Bacteria</taxon>
        <taxon>Pseudomonadati</taxon>
        <taxon>Bacteroidota</taxon>
        <taxon>Cytophagia</taxon>
        <taxon>Cytophagales</taxon>
        <taxon>Spirosomataceae</taxon>
        <taxon>Dyadobacter</taxon>
    </lineage>
</organism>
<reference evidence="3" key="1">
    <citation type="journal article" date="2019" name="Int. J. Syst. Evol. Microbiol.">
        <title>The Global Catalogue of Microorganisms (GCM) 10K type strain sequencing project: providing services to taxonomists for standard genome sequencing and annotation.</title>
        <authorList>
            <consortium name="The Broad Institute Genomics Platform"/>
            <consortium name="The Broad Institute Genome Sequencing Center for Infectious Disease"/>
            <person name="Wu L."/>
            <person name="Ma J."/>
        </authorList>
    </citation>
    <scope>NUCLEOTIDE SEQUENCE [LARGE SCALE GENOMIC DNA]</scope>
    <source>
        <strain evidence="3">CGMCC 1.6375</strain>
    </source>
</reference>
<evidence type="ECO:0000313" key="2">
    <source>
        <dbReference type="EMBL" id="GGN11581.1"/>
    </source>
</evidence>
<accession>A0ABQ2IHG8</accession>
<protein>
    <recommendedName>
        <fullName evidence="4">DUF4384 domain-containing protein</fullName>
    </recommendedName>
</protein>
<dbReference type="EMBL" id="BMLI01000004">
    <property type="protein sequence ID" value="GGN11581.1"/>
    <property type="molecule type" value="Genomic_DNA"/>
</dbReference>
<proteinExistence type="predicted"/>
<name>A0ABQ2IHG8_9BACT</name>
<feature type="chain" id="PRO_5045560277" description="DUF4384 domain-containing protein" evidence="1">
    <location>
        <begin position="20"/>
        <end position="491"/>
    </location>
</feature>
<comment type="caution">
    <text evidence="2">The sequence shown here is derived from an EMBL/GenBank/DDBJ whole genome shotgun (WGS) entry which is preliminary data.</text>
</comment>
<feature type="signal peptide" evidence="1">
    <location>
        <begin position="1"/>
        <end position="19"/>
    </location>
</feature>
<keyword evidence="3" id="KW-1185">Reference proteome</keyword>
<keyword evidence="1" id="KW-0732">Signal</keyword>
<dbReference type="Proteomes" id="UP000632339">
    <property type="component" value="Unassembled WGS sequence"/>
</dbReference>
<evidence type="ECO:0000256" key="1">
    <source>
        <dbReference type="SAM" id="SignalP"/>
    </source>
</evidence>
<gene>
    <name evidence="2" type="ORF">GCM10010967_54390</name>
</gene>
<evidence type="ECO:0008006" key="4">
    <source>
        <dbReference type="Google" id="ProtNLM"/>
    </source>
</evidence>
<sequence length="491" mass="54988">MKRLLGFLIVVFLSDQAFAQALSPYYQLRAADRVKQVLKDFESAFGLLTNPYITDRDERDEASYRLRASLRADARFENDLVPGNQGTQTIGFQEYQRIAFAGYQKSGLSYHADWEQAEFKSVTDGFLVFLYGTKSLFGNYQGRRRLQLENVPCRAGVFLKMKGNEVIEAKIGFMDTDMREKSSQLLSLTDHRNPLVYITLPEAIDQLSAQILHALSQKDIQKLFIEEITFRELGISNDFSKQVTGTLKTSLARLSDRLEIGAGNPQTSDPLARLTGGYEQAGNYLKMTVKLSDSNGKPLGGTLMGEILLGNIPNAEVEPAGNLVREALLMREVAALTIPFDNELMETREVLRLEVSTDKGFGPQLYREGDMMTLKVRANKPCTVRMIYQDAAKNIVRLRNNDFKITADAVGSWIDIPEKFECAAPFGFEMLLAFATEGTFRPIEKTESQNGITFILDDLKKVLEATAVNAGDKRIAKCMIPVTTQARRSGF</sequence>